<comment type="caution">
    <text evidence="3">The sequence shown here is derived from an EMBL/GenBank/DDBJ whole genome shotgun (WGS) entry which is preliminary data.</text>
</comment>
<sequence>MNPTEPEAPNGAPDPATGEARGRAAAPARRRAPIPRPAPGARERVMVEGVPIAFRRMGRGPAVVLIHGASANLNDMTFRLAPALAARHTVYAFDRPGHGESGWPLRGGDSLSVQARLLRGALERSGVSRAFVIGHSYGGAVGLAWALDAPRGVAGLLLLAAPTHGWSGQGGVTNALIDTPVIGPMLARSLRHLLPAGVAARVADRAFAPQAAPSGYLAHLDLSLVLAGDSLRRNARQLGALRRWLEPMARRYPDLAPPLEIVHGEADPTVSLEAHSARLAAAVPGARLTRLRGVGHMPHQVALPEVLAAFTRLRARA</sequence>
<organism evidence="3 4">
    <name type="scientific">Rhodovulum sulfidophilum</name>
    <name type="common">Rhodobacter sulfidophilus</name>
    <dbReference type="NCBI Taxonomy" id="35806"/>
    <lineage>
        <taxon>Bacteria</taxon>
        <taxon>Pseudomonadati</taxon>
        <taxon>Pseudomonadota</taxon>
        <taxon>Alphaproteobacteria</taxon>
        <taxon>Rhodobacterales</taxon>
        <taxon>Paracoccaceae</taxon>
        <taxon>Rhodovulum</taxon>
    </lineage>
</organism>
<reference evidence="3 4" key="1">
    <citation type="submission" date="2017-08" db="EMBL/GenBank/DDBJ databases">
        <title>Infants hospitalized years apart are colonized by the same room-sourced microbial strains.</title>
        <authorList>
            <person name="Brooks B."/>
            <person name="Olm M.R."/>
            <person name="Firek B.A."/>
            <person name="Baker R."/>
            <person name="Thomas B.C."/>
            <person name="Morowitz M.J."/>
            <person name="Banfield J.F."/>
        </authorList>
    </citation>
    <scope>NUCLEOTIDE SEQUENCE [LARGE SCALE GENOMIC DNA]</scope>
    <source>
        <strain evidence="3">S2_005_002_R2_34</strain>
    </source>
</reference>
<evidence type="ECO:0000256" key="1">
    <source>
        <dbReference type="SAM" id="MobiDB-lite"/>
    </source>
</evidence>
<protein>
    <submittedName>
        <fullName evidence="3">Alpha/beta hydrolase</fullName>
    </submittedName>
</protein>
<evidence type="ECO:0000313" key="3">
    <source>
        <dbReference type="EMBL" id="PZQ49319.1"/>
    </source>
</evidence>
<dbReference type="SUPFAM" id="SSF53474">
    <property type="entry name" value="alpha/beta-Hydrolases"/>
    <property type="match status" value="1"/>
</dbReference>
<feature type="domain" description="AB hydrolase-1" evidence="2">
    <location>
        <begin position="63"/>
        <end position="307"/>
    </location>
</feature>
<dbReference type="AlphaFoldDB" id="A0A2W5NAL3"/>
<feature type="compositionally biased region" description="Low complexity" evidence="1">
    <location>
        <begin position="15"/>
        <end position="27"/>
    </location>
</feature>
<evidence type="ECO:0000259" key="2">
    <source>
        <dbReference type="Pfam" id="PF12697"/>
    </source>
</evidence>
<keyword evidence="3" id="KW-0378">Hydrolase</keyword>
<evidence type="ECO:0000313" key="4">
    <source>
        <dbReference type="Proteomes" id="UP000249185"/>
    </source>
</evidence>
<dbReference type="EMBL" id="QFPW01000008">
    <property type="protein sequence ID" value="PZQ49319.1"/>
    <property type="molecule type" value="Genomic_DNA"/>
</dbReference>
<dbReference type="Proteomes" id="UP000249185">
    <property type="component" value="Unassembled WGS sequence"/>
</dbReference>
<dbReference type="PRINTS" id="PR00111">
    <property type="entry name" value="ABHYDROLASE"/>
</dbReference>
<proteinExistence type="predicted"/>
<dbReference type="GO" id="GO:0016787">
    <property type="term" value="F:hydrolase activity"/>
    <property type="evidence" value="ECO:0007669"/>
    <property type="project" value="UniProtKB-KW"/>
</dbReference>
<accession>A0A2W5NAL3</accession>
<dbReference type="InterPro" id="IPR000073">
    <property type="entry name" value="AB_hydrolase_1"/>
</dbReference>
<name>A0A2W5NAL3_RHOSU</name>
<dbReference type="PANTHER" id="PTHR43689:SF8">
    <property type="entry name" value="ALPHA_BETA-HYDROLASES SUPERFAMILY PROTEIN"/>
    <property type="match status" value="1"/>
</dbReference>
<dbReference type="Pfam" id="PF12697">
    <property type="entry name" value="Abhydrolase_6"/>
    <property type="match status" value="1"/>
</dbReference>
<dbReference type="InterPro" id="IPR029058">
    <property type="entry name" value="AB_hydrolase_fold"/>
</dbReference>
<feature type="region of interest" description="Disordered" evidence="1">
    <location>
        <begin position="1"/>
        <end position="40"/>
    </location>
</feature>
<gene>
    <name evidence="3" type="ORF">DI556_12290</name>
</gene>
<dbReference type="PANTHER" id="PTHR43689">
    <property type="entry name" value="HYDROLASE"/>
    <property type="match status" value="1"/>
</dbReference>
<dbReference type="Gene3D" id="3.40.50.1820">
    <property type="entry name" value="alpha/beta hydrolase"/>
    <property type="match status" value="1"/>
</dbReference>